<dbReference type="SUPFAM" id="SSF55136">
    <property type="entry name" value="Probable bacterial effector-binding domain"/>
    <property type="match status" value="1"/>
</dbReference>
<organism evidence="2 3">
    <name type="scientific">Enterococcus ureilyticus</name>
    <dbReference type="NCBI Taxonomy" id="1131292"/>
    <lineage>
        <taxon>Bacteria</taxon>
        <taxon>Bacillati</taxon>
        <taxon>Bacillota</taxon>
        <taxon>Bacilli</taxon>
        <taxon>Lactobacillales</taxon>
        <taxon>Enterococcaceae</taxon>
        <taxon>Enterococcus</taxon>
    </lineage>
</organism>
<comment type="caution">
    <text evidence="2">The sequence shown here is derived from an EMBL/GenBank/DDBJ whole genome shotgun (WGS) entry which is preliminary data.</text>
</comment>
<dbReference type="EMBL" id="MIKC01000034">
    <property type="protein sequence ID" value="OEG21917.1"/>
    <property type="molecule type" value="Genomic_DNA"/>
</dbReference>
<feature type="domain" description="GyrI-like small molecule binding" evidence="1">
    <location>
        <begin position="30"/>
        <end position="102"/>
    </location>
</feature>
<gene>
    <name evidence="2" type="ORF">BCR24_04225</name>
</gene>
<dbReference type="Proteomes" id="UP000094469">
    <property type="component" value="Unassembled WGS sequence"/>
</dbReference>
<reference evidence="3" key="1">
    <citation type="submission" date="2016-09" db="EMBL/GenBank/DDBJ databases">
        <authorList>
            <person name="Gulvik C.A."/>
        </authorList>
    </citation>
    <scope>NUCLEOTIDE SEQUENCE [LARGE SCALE GENOMIC DNA]</scope>
    <source>
        <strain evidence="3">LMG 26676</strain>
    </source>
</reference>
<protein>
    <recommendedName>
        <fullName evidence="1">GyrI-like small molecule binding domain-containing protein</fullName>
    </recommendedName>
</protein>
<dbReference type="AlphaFoldDB" id="A0A1E5HAE2"/>
<name>A0A1E5HAE2_9ENTE</name>
<dbReference type="RefSeq" id="WP_069640477.1">
    <property type="nucleotide sequence ID" value="NZ_JAFBEZ010000007.1"/>
</dbReference>
<dbReference type="InterPro" id="IPR029442">
    <property type="entry name" value="GyrI-like"/>
</dbReference>
<proteinExistence type="predicted"/>
<keyword evidence="3" id="KW-1185">Reference proteome</keyword>
<dbReference type="Pfam" id="PF06445">
    <property type="entry name" value="GyrI-like"/>
    <property type="match status" value="1"/>
</dbReference>
<dbReference type="Gene3D" id="3.20.80.10">
    <property type="entry name" value="Regulatory factor, effector binding domain"/>
    <property type="match status" value="1"/>
</dbReference>
<evidence type="ECO:0000259" key="1">
    <source>
        <dbReference type="Pfam" id="PF06445"/>
    </source>
</evidence>
<evidence type="ECO:0000313" key="2">
    <source>
        <dbReference type="EMBL" id="OEG21917.1"/>
    </source>
</evidence>
<sequence length="104" mass="11888">MTCRVIFQLFVENNLTKIGKSTYRLTCLIAEKNEQTRVFPKSLGATSTYTGPYTELASVYSKILKWIEEQGYKMNGAPFEIYQTDPNTTESDKNIVEVYFPVAL</sequence>
<dbReference type="InterPro" id="IPR011256">
    <property type="entry name" value="Reg_factor_effector_dom_sf"/>
</dbReference>
<evidence type="ECO:0000313" key="3">
    <source>
        <dbReference type="Proteomes" id="UP000094469"/>
    </source>
</evidence>
<dbReference type="STRING" id="1131292.BCR24_04225"/>
<accession>A0A1E5HAE2</accession>